<dbReference type="SUPFAM" id="SSF53756">
    <property type="entry name" value="UDP-Glycosyltransferase/glycogen phosphorylase"/>
    <property type="match status" value="1"/>
</dbReference>
<accession>A0ABT2Z1I9</accession>
<dbReference type="RefSeq" id="WP_263721508.1">
    <property type="nucleotide sequence ID" value="NZ_JAOWLA010000007.1"/>
</dbReference>
<sequence length="731" mass="79246">MDVRRPVLTGRLDVVVVADFRVGDTGAEASVALVEALSQAGLTTGVVQWFGSAEAEPARIHPRLDEVMQHPNARRMAAGGAATADLIIATDARLFLHRPGTPLNLDAPRRIVLCHRAFATTPGRAGAVLAHAAEALGGPVWLAPAAPPMREMLDRVLPNALVTPEDWPPILAPVTDGEPPHLRPTIPALGWHCGPTGRPVPETDPGPRGILPDHHDIALKLFGLPDHLRADFGGHLGPLEIWPPRPGLQGEFFRGIDMLAASGEPTEDPFPEEVMAALARGVIPILPPAFRACFRDAAAYADATTMARTALDLFAAPRRMEHHRAAAGRMIATELSAGAMVARVTDAIGPAFRAPLVSRAALRPEVGILSLSTNGIGMGHLTRQMAIARRMDRHVRTTFLGLSYAVGVPAQFGYVAEFEQFHAGIGLDDRFWNLTMAERIEAALAFYRPRVIVIDANEPFQALETVRSRHGGLGFVWVRRAMWGAGRDRLALDWAGLFDLIVEPGDYAAAYDTGPTVATRGLVRQVGPVLLADPSEALSRKDAAAEVGIEPDTLNVLLMPGAMNNFDSVAFWQDAVRELSCWPRTRVVLAEWAISDRKLDLPPSVLVRRGFPFSRWFRAFDFCLTAGGYNSFNEVLANGLPAIFVPNENPLMDRQDLRARFAERNGLGLSLSVREPYRLGEALARMRDPEVRAVFLRRMAGLPAPTGGAEAAEIIQHLAEGGLAHRPDAWA</sequence>
<reference evidence="2 3" key="1">
    <citation type="submission" date="2022-10" db="EMBL/GenBank/DDBJ databases">
        <title>Defluviimonas sp. nov., isolated from ocean surface water.</title>
        <authorList>
            <person name="He W."/>
            <person name="Wang L."/>
            <person name="Zhang D.-F."/>
        </authorList>
    </citation>
    <scope>NUCLEOTIDE SEQUENCE [LARGE SCALE GENOMIC DNA]</scope>
    <source>
        <strain evidence="2 3">WL0075</strain>
    </source>
</reference>
<dbReference type="Gene3D" id="3.40.50.2000">
    <property type="entry name" value="Glycogen Phosphorylase B"/>
    <property type="match status" value="1"/>
</dbReference>
<comment type="caution">
    <text evidence="2">The sequence shown here is derived from an EMBL/GenBank/DDBJ whole genome shotgun (WGS) entry which is preliminary data.</text>
</comment>
<keyword evidence="3" id="KW-1185">Reference proteome</keyword>
<protein>
    <recommendedName>
        <fullName evidence="1">Glycosyl transferase family 28 C-terminal domain-containing protein</fullName>
    </recommendedName>
</protein>
<evidence type="ECO:0000259" key="1">
    <source>
        <dbReference type="Pfam" id="PF04101"/>
    </source>
</evidence>
<dbReference type="Pfam" id="PF04101">
    <property type="entry name" value="Glyco_tran_28_C"/>
    <property type="match status" value="1"/>
</dbReference>
<feature type="domain" description="Glycosyl transferase family 28 C-terminal" evidence="1">
    <location>
        <begin position="619"/>
        <end position="690"/>
    </location>
</feature>
<evidence type="ECO:0000313" key="2">
    <source>
        <dbReference type="EMBL" id="MCV2864989.1"/>
    </source>
</evidence>
<dbReference type="EMBL" id="JAOWLA010000007">
    <property type="protein sequence ID" value="MCV2864989.1"/>
    <property type="molecule type" value="Genomic_DNA"/>
</dbReference>
<name>A0ABT2Z1I9_9RHOB</name>
<evidence type="ECO:0000313" key="3">
    <source>
        <dbReference type="Proteomes" id="UP001652503"/>
    </source>
</evidence>
<gene>
    <name evidence="2" type="ORF">OE647_09590</name>
</gene>
<dbReference type="Proteomes" id="UP001652503">
    <property type="component" value="Unassembled WGS sequence"/>
</dbReference>
<proteinExistence type="predicted"/>
<dbReference type="InterPro" id="IPR007235">
    <property type="entry name" value="Glyco_trans_28_C"/>
</dbReference>
<organism evidence="2 3">
    <name type="scientific">Albidovulum sediminicola</name>
    <dbReference type="NCBI Taxonomy" id="2984331"/>
    <lineage>
        <taxon>Bacteria</taxon>
        <taxon>Pseudomonadati</taxon>
        <taxon>Pseudomonadota</taxon>
        <taxon>Alphaproteobacteria</taxon>
        <taxon>Rhodobacterales</taxon>
        <taxon>Paracoccaceae</taxon>
        <taxon>Albidovulum</taxon>
    </lineage>
</organism>